<evidence type="ECO:0000313" key="16">
    <source>
        <dbReference type="Proteomes" id="UP000022141"/>
    </source>
</evidence>
<evidence type="ECO:0000256" key="11">
    <source>
        <dbReference type="ARBA" id="ARBA00039461"/>
    </source>
</evidence>
<evidence type="ECO:0000256" key="6">
    <source>
        <dbReference type="ARBA" id="ARBA00023277"/>
    </source>
</evidence>
<dbReference type="PATRIC" id="fig|1454004.3.peg.1865"/>
<keyword evidence="5" id="KW-0067">ATP-binding</keyword>
<protein>
    <recommendedName>
        <fullName evidence="11">3-oxo-tetronate kinase</fullName>
        <ecNumber evidence="10">2.7.1.217</ecNumber>
    </recommendedName>
    <alternativeName>
        <fullName evidence="12">3-dehydrotetronate 4-kinase</fullName>
    </alternativeName>
</protein>
<comment type="similarity">
    <text evidence="1">Belongs to the four-carbon acid sugar kinase family.</text>
</comment>
<dbReference type="Pfam" id="PF17042">
    <property type="entry name" value="NBD_C"/>
    <property type="match status" value="1"/>
</dbReference>
<comment type="catalytic activity">
    <reaction evidence="8">
        <text>3-dehydro-D-erythronate + ATP = 3-dehydro-4-O-phospho-D-erythronate + ADP + H(+)</text>
        <dbReference type="Rhea" id="RHEA:52556"/>
        <dbReference type="ChEBI" id="CHEBI:15378"/>
        <dbReference type="ChEBI" id="CHEBI:30616"/>
        <dbReference type="ChEBI" id="CHEBI:57958"/>
        <dbReference type="ChEBI" id="CHEBI:136593"/>
        <dbReference type="ChEBI" id="CHEBI:456216"/>
        <dbReference type="EC" id="2.7.1.217"/>
    </reaction>
</comment>
<feature type="domain" description="Four-carbon acid sugar kinase N-terminal" evidence="13">
    <location>
        <begin position="5"/>
        <end position="229"/>
    </location>
</feature>
<evidence type="ECO:0000256" key="4">
    <source>
        <dbReference type="ARBA" id="ARBA00022777"/>
    </source>
</evidence>
<dbReference type="InterPro" id="IPR037051">
    <property type="entry name" value="4-carb_acid_sugar_kinase_N_sf"/>
</dbReference>
<keyword evidence="6" id="KW-0119">Carbohydrate metabolism</keyword>
<evidence type="ECO:0000256" key="3">
    <source>
        <dbReference type="ARBA" id="ARBA00022741"/>
    </source>
</evidence>
<dbReference type="GO" id="GO:0005524">
    <property type="term" value="F:ATP binding"/>
    <property type="evidence" value="ECO:0007669"/>
    <property type="project" value="UniProtKB-KW"/>
</dbReference>
<dbReference type="Proteomes" id="UP000022141">
    <property type="component" value="Unassembled WGS sequence"/>
</dbReference>
<organism evidence="15 16">
    <name type="scientific">Accumulibacter regalis</name>
    <dbReference type="NCBI Taxonomy" id="522306"/>
    <lineage>
        <taxon>Bacteria</taxon>
        <taxon>Pseudomonadati</taxon>
        <taxon>Pseudomonadota</taxon>
        <taxon>Betaproteobacteria</taxon>
        <taxon>Candidatus Accumulibacter</taxon>
    </lineage>
</organism>
<evidence type="ECO:0000256" key="9">
    <source>
        <dbReference type="ARBA" id="ARBA00037335"/>
    </source>
</evidence>
<evidence type="ECO:0000256" key="7">
    <source>
        <dbReference type="ARBA" id="ARBA00035898"/>
    </source>
</evidence>
<evidence type="ECO:0000256" key="10">
    <source>
        <dbReference type="ARBA" id="ARBA00039095"/>
    </source>
</evidence>
<reference evidence="15" key="1">
    <citation type="submission" date="2014-02" db="EMBL/GenBank/DDBJ databases">
        <title>Expanding our view of genomic diversity in Candidatus Accumulibacter clades.</title>
        <authorList>
            <person name="Skennerton C.T."/>
            <person name="Barr J.J."/>
            <person name="Slater F.R."/>
            <person name="Bond P.L."/>
            <person name="Tyson G.W."/>
        </authorList>
    </citation>
    <scope>NUCLEOTIDE SEQUENCE [LARGE SCALE GENOMIC DNA]</scope>
</reference>
<sequence>MSALLGCIADDFTGGTDLAGMLVKAGMRTVQMIGIPQGPIPDDVDAVVIALKSRTSPVTEAIEESLAALRWLQATGCRQFYFKYCSTFDSTPQGNIGPVAEALMDALGTDFTIACPAFPANGRSVYQGYLFVGDTLLSESGMRNHPLTPMTDPSLVRVLQQQVQRGVGLVAESAVMQGEQAIARRFAELRKNGKGFAIVDAISDDDLMAIGAACADLPLVTGGSGIALGLPQNFRRQGLLGDDAQARSAASLPPTGGLRAVVSGSCSIATQAQVEAMRARHPAFNVDPLRLAEGDDVVAAALDWAKSRVTQEPVLIYATAAPELVREIQARIGVERAGSLVEEALASIALGLVELGVGQLIVAGGETSGAVVKALGIDGLRIGPEIDPGVPWTAAIQNDPAARTLALALKSGNFGSEDFFLKAWDHLA</sequence>
<dbReference type="eggNOG" id="COG3395">
    <property type="taxonomic scope" value="Bacteria"/>
</dbReference>
<evidence type="ECO:0000256" key="12">
    <source>
        <dbReference type="ARBA" id="ARBA00041377"/>
    </source>
</evidence>
<dbReference type="EMBL" id="JEMY01000020">
    <property type="protein sequence ID" value="EXI89094.1"/>
    <property type="molecule type" value="Genomic_DNA"/>
</dbReference>
<dbReference type="InterPro" id="IPR042213">
    <property type="entry name" value="NBD_C_sf"/>
</dbReference>
<proteinExistence type="inferred from homology"/>
<comment type="function">
    <text evidence="9">Catalyzes the ATP-dependent phosphorylation of 3-oxo-tetronate to 3-oxo-tetronate 4-phosphate.</text>
</comment>
<name>A0A011RCX2_ACCRE</name>
<dbReference type="AlphaFoldDB" id="A0A011RCX2"/>
<dbReference type="InterPro" id="IPR010737">
    <property type="entry name" value="4-carb_acid_sugar_kinase_N"/>
</dbReference>
<feature type="domain" description="Four-carbon acid sugar kinase nucleotide binding" evidence="14">
    <location>
        <begin position="260"/>
        <end position="420"/>
    </location>
</feature>
<keyword evidence="2" id="KW-0808">Transferase</keyword>
<dbReference type="EC" id="2.7.1.217" evidence="10"/>
<accession>A0A011RCX2</accession>
<evidence type="ECO:0000256" key="1">
    <source>
        <dbReference type="ARBA" id="ARBA00005715"/>
    </source>
</evidence>
<dbReference type="Pfam" id="PF07005">
    <property type="entry name" value="SBD_N"/>
    <property type="match status" value="1"/>
</dbReference>
<evidence type="ECO:0000256" key="5">
    <source>
        <dbReference type="ARBA" id="ARBA00022840"/>
    </source>
</evidence>
<dbReference type="InterPro" id="IPR050007">
    <property type="entry name" value="OtnK"/>
</dbReference>
<keyword evidence="16" id="KW-1185">Reference proteome</keyword>
<evidence type="ECO:0000259" key="13">
    <source>
        <dbReference type="Pfam" id="PF07005"/>
    </source>
</evidence>
<comment type="caution">
    <text evidence="15">The sequence shown here is derived from an EMBL/GenBank/DDBJ whole genome shotgun (WGS) entry which is preliminary data.</text>
</comment>
<dbReference type="NCBIfam" id="NF043035">
    <property type="entry name" value="OxoTetrKin"/>
    <property type="match status" value="1"/>
</dbReference>
<evidence type="ECO:0000256" key="2">
    <source>
        <dbReference type="ARBA" id="ARBA00022679"/>
    </source>
</evidence>
<keyword evidence="3" id="KW-0547">Nucleotide-binding</keyword>
<dbReference type="Gene3D" id="3.40.50.10840">
    <property type="entry name" value="Putative sugar-binding, N-terminal domain"/>
    <property type="match status" value="1"/>
</dbReference>
<comment type="catalytic activity">
    <reaction evidence="7">
        <text>3-dehydro-L-erythronate + ATP = 3-dehydro-4-O-phospho-L-erythronate + ADP + H(+)</text>
        <dbReference type="Rhea" id="RHEA:52552"/>
        <dbReference type="ChEBI" id="CHEBI:15378"/>
        <dbReference type="ChEBI" id="CHEBI:30616"/>
        <dbReference type="ChEBI" id="CHEBI:136592"/>
        <dbReference type="ChEBI" id="CHEBI:136670"/>
        <dbReference type="ChEBI" id="CHEBI:456216"/>
        <dbReference type="EC" id="2.7.1.217"/>
    </reaction>
</comment>
<keyword evidence="4" id="KW-0418">Kinase</keyword>
<gene>
    <name evidence="15" type="ORF">AW11_01811</name>
</gene>
<dbReference type="InterPro" id="IPR031475">
    <property type="entry name" value="NBD_C"/>
</dbReference>
<dbReference type="STRING" id="1454004.AW11_01811"/>
<dbReference type="Gene3D" id="3.40.980.20">
    <property type="entry name" value="Four-carbon acid sugar kinase, nucleotide binding domain"/>
    <property type="match status" value="1"/>
</dbReference>
<evidence type="ECO:0000313" key="15">
    <source>
        <dbReference type="EMBL" id="EXI89094.1"/>
    </source>
</evidence>
<evidence type="ECO:0000256" key="8">
    <source>
        <dbReference type="ARBA" id="ARBA00036346"/>
    </source>
</evidence>
<dbReference type="SUPFAM" id="SSF142764">
    <property type="entry name" value="YgbK-like"/>
    <property type="match status" value="1"/>
</dbReference>
<dbReference type="GO" id="GO:0016301">
    <property type="term" value="F:kinase activity"/>
    <property type="evidence" value="ECO:0007669"/>
    <property type="project" value="UniProtKB-KW"/>
</dbReference>
<evidence type="ECO:0000259" key="14">
    <source>
        <dbReference type="Pfam" id="PF17042"/>
    </source>
</evidence>